<feature type="signal peptide" evidence="3">
    <location>
        <begin position="1"/>
        <end position="30"/>
    </location>
</feature>
<feature type="compositionally biased region" description="Low complexity" evidence="1">
    <location>
        <begin position="192"/>
        <end position="204"/>
    </location>
</feature>
<feature type="compositionally biased region" description="Polar residues" evidence="1">
    <location>
        <begin position="615"/>
        <end position="626"/>
    </location>
</feature>
<protein>
    <recommendedName>
        <fullName evidence="6">Transmembrane protein</fullName>
    </recommendedName>
</protein>
<gene>
    <name evidence="4" type="ORF">GFSPODELE1_LOCUS7566</name>
</gene>
<organism evidence="4 5">
    <name type="scientific">Somion occarium</name>
    <dbReference type="NCBI Taxonomy" id="3059160"/>
    <lineage>
        <taxon>Eukaryota</taxon>
        <taxon>Fungi</taxon>
        <taxon>Dikarya</taxon>
        <taxon>Basidiomycota</taxon>
        <taxon>Agaricomycotina</taxon>
        <taxon>Agaricomycetes</taxon>
        <taxon>Polyporales</taxon>
        <taxon>Cerrenaceae</taxon>
        <taxon>Somion</taxon>
    </lineage>
</organism>
<feature type="compositionally biased region" description="Polar residues" evidence="1">
    <location>
        <begin position="634"/>
        <end position="643"/>
    </location>
</feature>
<accession>A0ABP1DTG8</accession>
<keyword evidence="5" id="KW-1185">Reference proteome</keyword>
<evidence type="ECO:0000256" key="3">
    <source>
        <dbReference type="SAM" id="SignalP"/>
    </source>
</evidence>
<keyword evidence="2" id="KW-0812">Transmembrane</keyword>
<dbReference type="EMBL" id="OZ037948">
    <property type="protein sequence ID" value="CAL1709914.1"/>
    <property type="molecule type" value="Genomic_DNA"/>
</dbReference>
<feature type="compositionally biased region" description="Low complexity" evidence="1">
    <location>
        <begin position="113"/>
        <end position="136"/>
    </location>
</feature>
<feature type="compositionally biased region" description="Polar residues" evidence="1">
    <location>
        <begin position="589"/>
        <end position="604"/>
    </location>
</feature>
<keyword evidence="2" id="KW-0472">Membrane</keyword>
<keyword evidence="2" id="KW-1133">Transmembrane helix</keyword>
<evidence type="ECO:0000313" key="4">
    <source>
        <dbReference type="EMBL" id="CAL1709914.1"/>
    </source>
</evidence>
<evidence type="ECO:0000256" key="1">
    <source>
        <dbReference type="SAM" id="MobiDB-lite"/>
    </source>
</evidence>
<feature type="transmembrane region" description="Helical" evidence="2">
    <location>
        <begin position="54"/>
        <end position="75"/>
    </location>
</feature>
<evidence type="ECO:0000256" key="2">
    <source>
        <dbReference type="SAM" id="Phobius"/>
    </source>
</evidence>
<feature type="region of interest" description="Disordered" evidence="1">
    <location>
        <begin position="353"/>
        <end position="456"/>
    </location>
</feature>
<evidence type="ECO:0008006" key="6">
    <source>
        <dbReference type="Google" id="ProtNLM"/>
    </source>
</evidence>
<feature type="region of interest" description="Disordered" evidence="1">
    <location>
        <begin position="305"/>
        <end position="337"/>
    </location>
</feature>
<feature type="region of interest" description="Disordered" evidence="1">
    <location>
        <begin position="113"/>
        <end position="159"/>
    </location>
</feature>
<sequence length="749" mass="79445">MLHGFYPSRHAFSCLFVLVILTSLCGSSKAAPRYPLTGRQTNDTQNRDGTNLSPQVWIPITVVAIIVVAGAILTCSRRGWRIRLSNWTAGAALATGTVIRGSARDGPREFTAEQLAGTTGETTTTGPGANGANTTRSPRRSRRNRRTPSMVSTRSLPVYMKEPGDQELVIFRGPEDMEDASMTVITVPMPLSNDTSLALDSSDSTLREDISTHSPDYDPLPHSPHDQPLLHPDRSPIRRHPSQNSGSRGVTARPSYETLLSSEDGDSAALVHAHPGPPALQDVRGEAPPYFEVVAMDDLDRTMSLTTDQDHQDVSPTADSPDLSRPEPSPPPQQNAGARIRSSILGLFNSRSHTAAVPPLPPPSSSQLSPTQIPGRTSHARSESGPSVMSVATTSEGSRLTHVRSRSRPTTPGHRPSHSGTASMFSVTSSAFRPLSRARSRSQHHLNGQGDLNALNSPSTLSVNSISAPLTHTLVKTAMTYPKAGPTPEQLKLISSRDSFARFGVPYGPDAIAYAASHSRVDLSLGPPPEFEEVARSNHAGPSGLRNEDSPSPESDEEDMPVTERLAEQPSVTVSPSDPASQAAVVDGSSPSQVDEQSAPTQLSEGLPVAPSPTPSVQHPLQTGASPPSAFKDPTSSSTLARAESRASSYLSFATAEESLHSSGDFVHSSPTSNSATPAIPHLTVPGTTPTIVIPHDEDDGAVGVRVESDITSSTTAPLTPRMNSRHIHEDTDMTITPSPESPVTGYAI</sequence>
<reference evidence="5" key="1">
    <citation type="submission" date="2024-04" db="EMBL/GenBank/DDBJ databases">
        <authorList>
            <person name="Shaw F."/>
            <person name="Minotto A."/>
        </authorList>
    </citation>
    <scope>NUCLEOTIDE SEQUENCE [LARGE SCALE GENOMIC DNA]</scope>
</reference>
<evidence type="ECO:0000313" key="5">
    <source>
        <dbReference type="Proteomes" id="UP001497453"/>
    </source>
</evidence>
<keyword evidence="3" id="KW-0732">Signal</keyword>
<feature type="region of interest" description="Disordered" evidence="1">
    <location>
        <begin position="525"/>
        <end position="643"/>
    </location>
</feature>
<feature type="compositionally biased region" description="Polar residues" evidence="1">
    <location>
        <begin position="570"/>
        <end position="580"/>
    </location>
</feature>
<name>A0ABP1DTG8_9APHY</name>
<feature type="compositionally biased region" description="Polar residues" evidence="1">
    <location>
        <begin position="418"/>
        <end position="431"/>
    </location>
</feature>
<feature type="region of interest" description="Disordered" evidence="1">
    <location>
        <begin position="192"/>
        <end position="285"/>
    </location>
</feature>
<feature type="chain" id="PRO_5045473061" description="Transmembrane protein" evidence="3">
    <location>
        <begin position="31"/>
        <end position="749"/>
    </location>
</feature>
<feature type="compositionally biased region" description="Basic residues" evidence="1">
    <location>
        <begin position="137"/>
        <end position="146"/>
    </location>
</feature>
<feature type="compositionally biased region" description="Polar residues" evidence="1">
    <location>
        <begin position="384"/>
        <end position="398"/>
    </location>
</feature>
<proteinExistence type="predicted"/>
<dbReference type="Proteomes" id="UP001497453">
    <property type="component" value="Chromosome 5"/>
</dbReference>